<dbReference type="eggNOG" id="KOG1198">
    <property type="taxonomic scope" value="Eukaryota"/>
</dbReference>
<comment type="caution">
    <text evidence="2">The sequence shown here is derived from an EMBL/GenBank/DDBJ whole genome shotgun (WGS) entry which is preliminary data.</text>
</comment>
<protein>
    <recommendedName>
        <fullName evidence="1">Enoyl reductase (ER) domain-containing protein</fullName>
    </recommendedName>
</protein>
<dbReference type="PANTHER" id="PTHR43677:SF4">
    <property type="entry name" value="QUINONE OXIDOREDUCTASE-LIKE PROTEIN 2"/>
    <property type="match status" value="1"/>
</dbReference>
<dbReference type="Gene3D" id="3.40.50.720">
    <property type="entry name" value="NAD(P)-binding Rossmann-like Domain"/>
    <property type="match status" value="1"/>
</dbReference>
<dbReference type="Gene3D" id="3.90.180.10">
    <property type="entry name" value="Medium-chain alcohol dehydrogenases, catalytic domain"/>
    <property type="match status" value="1"/>
</dbReference>
<evidence type="ECO:0000313" key="2">
    <source>
        <dbReference type="EMBL" id="CCG82530.1"/>
    </source>
</evidence>
<dbReference type="PANTHER" id="PTHR43677">
    <property type="entry name" value="SHORT-CHAIN DEHYDROGENASE/REDUCTASE"/>
    <property type="match status" value="1"/>
</dbReference>
<gene>
    <name evidence="2" type="ORF">TAPDE_002549</name>
</gene>
<dbReference type="InterPro" id="IPR036291">
    <property type="entry name" value="NAD(P)-bd_dom_sf"/>
</dbReference>
<reference evidence="2 3" key="1">
    <citation type="journal article" date="2013" name="MBio">
        <title>Genome sequencing of the plant pathogen Taphrina deformans, the causal agent of peach leaf curl.</title>
        <authorList>
            <person name="Cisse O.H."/>
            <person name="Almeida J.M.G.C.F."/>
            <person name="Fonseca A."/>
            <person name="Kumar A.A."/>
            <person name="Salojaervi J."/>
            <person name="Overmyer K."/>
            <person name="Hauser P.M."/>
            <person name="Pagni M."/>
        </authorList>
    </citation>
    <scope>NUCLEOTIDE SEQUENCE [LARGE SCALE GENOMIC DNA]</scope>
    <source>
        <strain evidence="3">PYCC 5710 / ATCC 11124 / CBS 356.35 / IMI 108563 / JCM 9778 / NBRC 8474</strain>
    </source>
</reference>
<dbReference type="SUPFAM" id="SSF51735">
    <property type="entry name" value="NAD(P)-binding Rossmann-fold domains"/>
    <property type="match status" value="1"/>
</dbReference>
<dbReference type="GO" id="GO:0008270">
    <property type="term" value="F:zinc ion binding"/>
    <property type="evidence" value="ECO:0007669"/>
    <property type="project" value="InterPro"/>
</dbReference>
<evidence type="ECO:0000313" key="3">
    <source>
        <dbReference type="Proteomes" id="UP000013776"/>
    </source>
</evidence>
<dbReference type="InterPro" id="IPR013149">
    <property type="entry name" value="ADH-like_C"/>
</dbReference>
<dbReference type="InterPro" id="IPR020843">
    <property type="entry name" value="ER"/>
</dbReference>
<dbReference type="CDD" id="cd08241">
    <property type="entry name" value="QOR1"/>
    <property type="match status" value="1"/>
</dbReference>
<evidence type="ECO:0000259" key="1">
    <source>
        <dbReference type="SMART" id="SM00829"/>
    </source>
</evidence>
<dbReference type="AlphaFoldDB" id="R4X9W1"/>
<dbReference type="SMART" id="SM00829">
    <property type="entry name" value="PKS_ER"/>
    <property type="match status" value="1"/>
</dbReference>
<dbReference type="Pfam" id="PF08240">
    <property type="entry name" value="ADH_N"/>
    <property type="match status" value="1"/>
</dbReference>
<accession>R4X9W1</accession>
<dbReference type="InterPro" id="IPR013154">
    <property type="entry name" value="ADH-like_N"/>
</dbReference>
<feature type="domain" description="Enoyl reductase (ER)" evidence="1">
    <location>
        <begin position="39"/>
        <end position="350"/>
    </location>
</feature>
<dbReference type="InterPro" id="IPR051397">
    <property type="entry name" value="Zn-ADH-like_protein"/>
</dbReference>
<dbReference type="VEuPathDB" id="FungiDB:TAPDE_002549"/>
<dbReference type="EMBL" id="CAHR02000088">
    <property type="protein sequence ID" value="CCG82530.1"/>
    <property type="molecule type" value="Genomic_DNA"/>
</dbReference>
<dbReference type="GO" id="GO:0005739">
    <property type="term" value="C:mitochondrion"/>
    <property type="evidence" value="ECO:0007669"/>
    <property type="project" value="TreeGrafter"/>
</dbReference>
<dbReference type="OrthoDB" id="10257049at2759"/>
<keyword evidence="3" id="KW-1185">Reference proteome</keyword>
<dbReference type="Pfam" id="PF00107">
    <property type="entry name" value="ADH_zinc_N"/>
    <property type="match status" value="1"/>
</dbReference>
<dbReference type="STRING" id="1097556.R4X9W1"/>
<dbReference type="PROSITE" id="PS01162">
    <property type="entry name" value="QOR_ZETA_CRYSTAL"/>
    <property type="match status" value="1"/>
</dbReference>
<sequence>MTTNLKEYNTIDPFKISFSNIQSVTRSMKAIQISEYVKGPSDLVVKDIPDPVPGDHDLLIEIHSSATNFFDILQIQGKYQTQPPFPWVAGFEFAGIVLSAPSDSQWKKGDRVFGGSQGSYAEKLVVPDVPGTLLPIPADWSFVDACGLFVTAPTSYLALTTRANLKKGEICLVHAAAGGVGLAAVQIAKALGATVIATAGTKEKLEIAKKYGADHGVNYTDKDWIQQVKDLTDGEGCDVIYDPVGMVDQSLKVVAWNGRICVIGFAAGKIEKIAMNKALLKQCSIVGVFWGGNAMRRPMEVPGVWKGLLTMMEKKQLKPTVFSKVFQGLDGVAPALEALGSRGTWGKVVINVKKDKTGKL</sequence>
<dbReference type="Proteomes" id="UP000013776">
    <property type="component" value="Unassembled WGS sequence"/>
</dbReference>
<proteinExistence type="predicted"/>
<dbReference type="SUPFAM" id="SSF50129">
    <property type="entry name" value="GroES-like"/>
    <property type="match status" value="1"/>
</dbReference>
<organism evidence="2 3">
    <name type="scientific">Taphrina deformans (strain PYCC 5710 / ATCC 11124 / CBS 356.35 / IMI 108563 / JCM 9778 / NBRC 8474)</name>
    <name type="common">Peach leaf curl fungus</name>
    <name type="synonym">Lalaria deformans</name>
    <dbReference type="NCBI Taxonomy" id="1097556"/>
    <lineage>
        <taxon>Eukaryota</taxon>
        <taxon>Fungi</taxon>
        <taxon>Dikarya</taxon>
        <taxon>Ascomycota</taxon>
        <taxon>Taphrinomycotina</taxon>
        <taxon>Taphrinomycetes</taxon>
        <taxon>Taphrinales</taxon>
        <taxon>Taphrinaceae</taxon>
        <taxon>Taphrina</taxon>
    </lineage>
</organism>
<dbReference type="GO" id="GO:0016491">
    <property type="term" value="F:oxidoreductase activity"/>
    <property type="evidence" value="ECO:0007669"/>
    <property type="project" value="InterPro"/>
</dbReference>
<dbReference type="InterPro" id="IPR011032">
    <property type="entry name" value="GroES-like_sf"/>
</dbReference>
<dbReference type="InterPro" id="IPR002364">
    <property type="entry name" value="Quin_OxRdtase/zeta-crystal_CS"/>
</dbReference>
<name>R4X9W1_TAPDE</name>